<evidence type="ECO:0000256" key="4">
    <source>
        <dbReference type="ARBA" id="ARBA00023018"/>
    </source>
</evidence>
<proteinExistence type="predicted"/>
<dbReference type="Bgee" id="ENSOANG00000042727">
    <property type="expression patterns" value="Expressed in cerebellum and 7 other cell types or tissues"/>
</dbReference>
<evidence type="ECO:0000256" key="3">
    <source>
        <dbReference type="ARBA" id="ARBA00022729"/>
    </source>
</evidence>
<evidence type="ECO:0000256" key="9">
    <source>
        <dbReference type="PROSITE-ProRule" id="PRU00446"/>
    </source>
</evidence>
<comment type="subcellular location">
    <subcellularLocation>
        <location evidence="1">Secreted</location>
    </subcellularLocation>
    <subcellularLocation>
        <location evidence="8">Synapse</location>
    </subcellularLocation>
</comment>
<dbReference type="CTD" id="93145"/>
<evidence type="ECO:0000259" key="11">
    <source>
        <dbReference type="PROSITE" id="PS51132"/>
    </source>
</evidence>
<keyword evidence="6 9" id="KW-1015">Disulfide bond</keyword>
<dbReference type="PANTHER" id="PTHR23192">
    <property type="entry name" value="OLFACTOMEDIN-RELATED"/>
    <property type="match status" value="1"/>
</dbReference>
<keyword evidence="4" id="KW-0770">Synapse</keyword>
<dbReference type="OrthoDB" id="8626508at2759"/>
<dbReference type="GO" id="GO:0005654">
    <property type="term" value="C:nucleoplasm"/>
    <property type="evidence" value="ECO:0007669"/>
    <property type="project" value="Ensembl"/>
</dbReference>
<reference evidence="12" key="2">
    <citation type="submission" date="2025-08" db="UniProtKB">
        <authorList>
            <consortium name="Ensembl"/>
        </authorList>
    </citation>
    <scope>IDENTIFICATION</scope>
    <source>
        <strain evidence="12">Glennie</strain>
    </source>
</reference>
<dbReference type="InParanoid" id="A0A6I8N6T1"/>
<gene>
    <name evidence="12" type="primary">OLFM2</name>
</gene>
<dbReference type="Ensembl" id="ENSOANT00000065350.1">
    <property type="protein sequence ID" value="ENSOANP00000036643.1"/>
    <property type="gene ID" value="ENSOANG00000042727.1"/>
</dbReference>
<dbReference type="GeneTree" id="ENSGT00940000159148"/>
<dbReference type="RefSeq" id="XP_028909238.1">
    <property type="nucleotide sequence ID" value="XM_029053405.1"/>
</dbReference>
<evidence type="ECO:0000313" key="13">
    <source>
        <dbReference type="Proteomes" id="UP000002279"/>
    </source>
</evidence>
<keyword evidence="5" id="KW-0175">Coiled coil</keyword>
<dbReference type="GO" id="GO:0005737">
    <property type="term" value="C:cytoplasm"/>
    <property type="evidence" value="ECO:0007669"/>
    <property type="project" value="Ensembl"/>
</dbReference>
<feature type="chain" id="PRO_5026218271" evidence="10">
    <location>
        <begin position="17"/>
        <end position="496"/>
    </location>
</feature>
<dbReference type="GO" id="GO:0051152">
    <property type="term" value="P:positive regulation of smooth muscle cell differentiation"/>
    <property type="evidence" value="ECO:0007669"/>
    <property type="project" value="Ensembl"/>
</dbReference>
<dbReference type="PROSITE" id="PS51132">
    <property type="entry name" value="OLF"/>
    <property type="match status" value="1"/>
</dbReference>
<dbReference type="Pfam" id="PF02191">
    <property type="entry name" value="OLF"/>
    <property type="match status" value="1"/>
</dbReference>
<dbReference type="InterPro" id="IPR003112">
    <property type="entry name" value="Olfac-like_dom"/>
</dbReference>
<evidence type="ECO:0000256" key="5">
    <source>
        <dbReference type="ARBA" id="ARBA00023054"/>
    </source>
</evidence>
<evidence type="ECO:0000313" key="12">
    <source>
        <dbReference type="Ensembl" id="ENSOANP00000036643.1"/>
    </source>
</evidence>
<dbReference type="GeneID" id="114807453"/>
<feature type="signal peptide" evidence="10">
    <location>
        <begin position="1"/>
        <end position="16"/>
    </location>
</feature>
<feature type="disulfide bond" evidence="9">
    <location>
        <begin position="222"/>
        <end position="404"/>
    </location>
</feature>
<sequence length="496" mass="54597">MSVPLLKIGAVLSTMAMVTNWMSQTLPSLVGLNGTGPRAGPSERITLFQSPEEGWQLYTSAQAPDGKCICTAVIPAQSTCSRDLRSRQLRELMEKVQNISQSMEVLELRTYRDLQYVRNTETLMRGLDSRLKGASDGQRSLNTRSFQELQERMAELQPLSPVLEQYRSDTRTVGQLKAAVRSLSVGLAAIQEELGAYDHAELQQRVLGLEAQLRACVQRLGCGKLTGVSNPITVRAMGSRFGSWMTDTMTPSTDSRVWYMDGYYKGRRVLEFRSLGDFARGQHFVQHLLPQPWSGTGHVVFNGSLFYNRHQSNAVVKYHFGSRAVLVQRSLPGAGYNNTFPYSWGGFSDLDLMVDEGGLWAVHTSTRDAGNLVVSRLDPETLAVLRSWDTGYPKRSAGEAFMICGVLYVTSSHLAGAKVSFAYATAAARYEYTDVPLQNRYAHLSMLDYNPRDRALYGWNNGHQVLYNVTLFHVVGGGGGGGGAVDSFADASAGGL</sequence>
<dbReference type="SMART" id="SM00284">
    <property type="entry name" value="OLF"/>
    <property type="match status" value="1"/>
</dbReference>
<dbReference type="GO" id="GO:0005615">
    <property type="term" value="C:extracellular space"/>
    <property type="evidence" value="ECO:0000318"/>
    <property type="project" value="GO_Central"/>
</dbReference>
<feature type="domain" description="Olfactomedin-like" evidence="11">
    <location>
        <begin position="221"/>
        <end position="473"/>
    </location>
</feature>
<dbReference type="PANTHER" id="PTHR23192:SF27">
    <property type="entry name" value="NOELIN-2"/>
    <property type="match status" value="1"/>
</dbReference>
<dbReference type="GO" id="GO:0045202">
    <property type="term" value="C:synapse"/>
    <property type="evidence" value="ECO:0007669"/>
    <property type="project" value="UniProtKB-SubCell"/>
</dbReference>
<organism evidence="12 13">
    <name type="scientific">Ornithorhynchus anatinus</name>
    <name type="common">Duckbill platypus</name>
    <dbReference type="NCBI Taxonomy" id="9258"/>
    <lineage>
        <taxon>Eukaryota</taxon>
        <taxon>Metazoa</taxon>
        <taxon>Chordata</taxon>
        <taxon>Craniata</taxon>
        <taxon>Vertebrata</taxon>
        <taxon>Euteleostomi</taxon>
        <taxon>Mammalia</taxon>
        <taxon>Monotremata</taxon>
        <taxon>Ornithorhynchidae</taxon>
        <taxon>Ornithorhynchus</taxon>
    </lineage>
</organism>
<evidence type="ECO:0000256" key="6">
    <source>
        <dbReference type="ARBA" id="ARBA00023157"/>
    </source>
</evidence>
<reference evidence="12" key="3">
    <citation type="submission" date="2025-09" db="UniProtKB">
        <authorList>
            <consortium name="Ensembl"/>
        </authorList>
    </citation>
    <scope>IDENTIFICATION</scope>
    <source>
        <strain evidence="12">Glennie</strain>
    </source>
</reference>
<evidence type="ECO:0000256" key="7">
    <source>
        <dbReference type="ARBA" id="ARBA00023180"/>
    </source>
</evidence>
<accession>A0A6I8N6T1</accession>
<keyword evidence="13" id="KW-1185">Reference proteome</keyword>
<dbReference type="GO" id="GO:0007165">
    <property type="term" value="P:signal transduction"/>
    <property type="evidence" value="ECO:0000318"/>
    <property type="project" value="GO_Central"/>
</dbReference>
<evidence type="ECO:0000256" key="2">
    <source>
        <dbReference type="ARBA" id="ARBA00022525"/>
    </source>
</evidence>
<dbReference type="InterPro" id="IPR022082">
    <property type="entry name" value="Noelin_dom"/>
</dbReference>
<dbReference type="Pfam" id="PF12308">
    <property type="entry name" value="Noelin-1"/>
    <property type="match status" value="1"/>
</dbReference>
<protein>
    <submittedName>
        <fullName evidence="12">Olfactomedin 2</fullName>
    </submittedName>
</protein>
<evidence type="ECO:0000256" key="10">
    <source>
        <dbReference type="SAM" id="SignalP"/>
    </source>
</evidence>
<dbReference type="AlphaFoldDB" id="A0A6I8N6T1"/>
<keyword evidence="3 10" id="KW-0732">Signal</keyword>
<dbReference type="GO" id="GO:0009306">
    <property type="term" value="P:protein secretion"/>
    <property type="evidence" value="ECO:0007669"/>
    <property type="project" value="Ensembl"/>
</dbReference>
<name>A0A6I8N6T1_ORNAN</name>
<dbReference type="InterPro" id="IPR050605">
    <property type="entry name" value="Olfactomedin-like_domain"/>
</dbReference>
<evidence type="ECO:0000256" key="8">
    <source>
        <dbReference type="ARBA" id="ARBA00034103"/>
    </source>
</evidence>
<keyword evidence="2" id="KW-0964">Secreted</keyword>
<dbReference type="FunCoup" id="A0A6I8N6T1">
    <property type="interactions" value="266"/>
</dbReference>
<keyword evidence="7" id="KW-0325">Glycoprotein</keyword>
<evidence type="ECO:0000256" key="1">
    <source>
        <dbReference type="ARBA" id="ARBA00004613"/>
    </source>
</evidence>
<reference evidence="12 13" key="1">
    <citation type="journal article" date="2008" name="Nature">
        <title>Genome analysis of the platypus reveals unique signatures of evolution.</title>
        <authorList>
            <person name="Warren W.C."/>
            <person name="Hillier L.W."/>
            <person name="Marshall Graves J.A."/>
            <person name="Birney E."/>
            <person name="Ponting C.P."/>
            <person name="Grutzner F."/>
            <person name="Belov K."/>
            <person name="Miller W."/>
            <person name="Clarke L."/>
            <person name="Chinwalla A.T."/>
            <person name="Yang S.P."/>
            <person name="Heger A."/>
            <person name="Locke D.P."/>
            <person name="Miethke P."/>
            <person name="Waters P.D."/>
            <person name="Veyrunes F."/>
            <person name="Fulton L."/>
            <person name="Fulton B."/>
            <person name="Graves T."/>
            <person name="Wallis J."/>
            <person name="Puente X.S."/>
            <person name="Lopez-Otin C."/>
            <person name="Ordonez G.R."/>
            <person name="Eichler E.E."/>
            <person name="Chen L."/>
            <person name="Cheng Z."/>
            <person name="Deakin J.E."/>
            <person name="Alsop A."/>
            <person name="Thompson K."/>
            <person name="Kirby P."/>
            <person name="Papenfuss A.T."/>
            <person name="Wakefield M.J."/>
            <person name="Olender T."/>
            <person name="Lancet D."/>
            <person name="Huttley G.A."/>
            <person name="Smit A.F."/>
            <person name="Pask A."/>
            <person name="Temple-Smith P."/>
            <person name="Batzer M.A."/>
            <person name="Walker J.A."/>
            <person name="Konkel M.K."/>
            <person name="Harris R.S."/>
            <person name="Whittington C.M."/>
            <person name="Wong E.S."/>
            <person name="Gemmell N.J."/>
            <person name="Buschiazzo E."/>
            <person name="Vargas Jentzsch I.M."/>
            <person name="Merkel A."/>
            <person name="Schmitz J."/>
            <person name="Zemann A."/>
            <person name="Churakov G."/>
            <person name="Kriegs J.O."/>
            <person name="Brosius J."/>
            <person name="Murchison E.P."/>
            <person name="Sachidanandam R."/>
            <person name="Smith C."/>
            <person name="Hannon G.J."/>
            <person name="Tsend-Ayush E."/>
            <person name="McMillan D."/>
            <person name="Attenborough R."/>
            <person name="Rens W."/>
            <person name="Ferguson-Smith M."/>
            <person name="Lefevre C.M."/>
            <person name="Sharp J.A."/>
            <person name="Nicholas K.R."/>
            <person name="Ray D.A."/>
            <person name="Kube M."/>
            <person name="Reinhardt R."/>
            <person name="Pringle T.H."/>
            <person name="Taylor J."/>
            <person name="Jones R.C."/>
            <person name="Nixon B."/>
            <person name="Dacheux J.L."/>
            <person name="Niwa H."/>
            <person name="Sekita Y."/>
            <person name="Huang X."/>
            <person name="Stark A."/>
            <person name="Kheradpour P."/>
            <person name="Kellis M."/>
            <person name="Flicek P."/>
            <person name="Chen Y."/>
            <person name="Webber C."/>
            <person name="Hardison R."/>
            <person name="Nelson J."/>
            <person name="Hallsworth-Pepin K."/>
            <person name="Delehaunty K."/>
            <person name="Markovic C."/>
            <person name="Minx P."/>
            <person name="Feng Y."/>
            <person name="Kremitzki C."/>
            <person name="Mitreva M."/>
            <person name="Glasscock J."/>
            <person name="Wylie T."/>
            <person name="Wohldmann P."/>
            <person name="Thiru P."/>
            <person name="Nhan M.N."/>
            <person name="Pohl C.S."/>
            <person name="Smith S.M."/>
            <person name="Hou S."/>
            <person name="Nefedov M."/>
            <person name="de Jong P.J."/>
            <person name="Renfree M.B."/>
            <person name="Mardis E.R."/>
            <person name="Wilson R.K."/>
        </authorList>
    </citation>
    <scope>NUCLEOTIDE SEQUENCE [LARGE SCALE GENOMIC DNA]</scope>
    <source>
        <strain evidence="12 13">Glennie</strain>
    </source>
</reference>
<dbReference type="Proteomes" id="UP000002279">
    <property type="component" value="Chromosome X2"/>
</dbReference>
<dbReference type="KEGG" id="oaa:114807453"/>
<dbReference type="OMA" id="HQVVYNV"/>